<reference evidence="10 11" key="1">
    <citation type="journal article" date="2024" name="Commun. Biol.">
        <title>Comparative genomic analysis of thermophilic fungi reveals convergent evolutionary adaptations and gene losses.</title>
        <authorList>
            <person name="Steindorff A.S."/>
            <person name="Aguilar-Pontes M.V."/>
            <person name="Robinson A.J."/>
            <person name="Andreopoulos B."/>
            <person name="LaButti K."/>
            <person name="Kuo A."/>
            <person name="Mondo S."/>
            <person name="Riley R."/>
            <person name="Otillar R."/>
            <person name="Haridas S."/>
            <person name="Lipzen A."/>
            <person name="Grimwood J."/>
            <person name="Schmutz J."/>
            <person name="Clum A."/>
            <person name="Reid I.D."/>
            <person name="Moisan M.C."/>
            <person name="Butler G."/>
            <person name="Nguyen T.T.M."/>
            <person name="Dewar K."/>
            <person name="Conant G."/>
            <person name="Drula E."/>
            <person name="Henrissat B."/>
            <person name="Hansel C."/>
            <person name="Singer S."/>
            <person name="Hutchinson M.I."/>
            <person name="de Vries R.P."/>
            <person name="Natvig D.O."/>
            <person name="Powell A.J."/>
            <person name="Tsang A."/>
            <person name="Grigoriev I.V."/>
        </authorList>
    </citation>
    <scope>NUCLEOTIDE SEQUENCE [LARGE SCALE GENOMIC DNA]</scope>
    <source>
        <strain evidence="10 11">ATCC 24622</strain>
    </source>
</reference>
<evidence type="ECO:0000256" key="6">
    <source>
        <dbReference type="ARBA" id="ARBA00023163"/>
    </source>
</evidence>
<protein>
    <recommendedName>
        <fullName evidence="3 8">Mediator of RNA polymerase II transcription subunit 31</fullName>
    </recommendedName>
</protein>
<dbReference type="InterPro" id="IPR008831">
    <property type="entry name" value="Mediator_Med31"/>
</dbReference>
<evidence type="ECO:0000313" key="10">
    <source>
        <dbReference type="EMBL" id="KAL1876400.1"/>
    </source>
</evidence>
<gene>
    <name evidence="10" type="ORF">VTK73DRAFT_9339</name>
</gene>
<evidence type="ECO:0000256" key="8">
    <source>
        <dbReference type="RuleBase" id="RU364129"/>
    </source>
</evidence>
<keyword evidence="6 8" id="KW-0804">Transcription</keyword>
<dbReference type="InterPro" id="IPR038089">
    <property type="entry name" value="Med31_sf"/>
</dbReference>
<comment type="caution">
    <text evidence="10">The sequence shown here is derived from an EMBL/GenBank/DDBJ whole genome shotgun (WGS) entry which is preliminary data.</text>
</comment>
<comment type="subunit">
    <text evidence="8">Component of the Mediator complex.</text>
</comment>
<comment type="similarity">
    <text evidence="2 8">Belongs to the Mediator complex subunit 31 family.</text>
</comment>
<keyword evidence="5 8" id="KW-0010">Activator</keyword>
<comment type="function">
    <text evidence="8">Component of the Mediator complex, a coactivator involved in the regulated transcription of nearly all RNA polymerase II-dependent genes. Mediator functions as a bridge to convey information from gene-specific regulatory proteins to the basal RNA polymerase II transcription machinery. Mediator is recruited to promoters by direct interactions with regulatory proteins and serves as a scaffold for the assembly of a functional preinitiation complex with RNA polymerase II and the general transcription factors.</text>
</comment>
<dbReference type="Gene3D" id="1.10.10.1340">
    <property type="entry name" value="Mediator of RNA polymerase II, submodule Med31 (Soh1)"/>
    <property type="match status" value="1"/>
</dbReference>
<feature type="region of interest" description="Disordered" evidence="9">
    <location>
        <begin position="1"/>
        <end position="41"/>
    </location>
</feature>
<dbReference type="EMBL" id="JAZHXJ010000077">
    <property type="protein sequence ID" value="KAL1876400.1"/>
    <property type="molecule type" value="Genomic_DNA"/>
</dbReference>
<evidence type="ECO:0000256" key="4">
    <source>
        <dbReference type="ARBA" id="ARBA00023015"/>
    </source>
</evidence>
<evidence type="ECO:0000256" key="7">
    <source>
        <dbReference type="ARBA" id="ARBA00023242"/>
    </source>
</evidence>
<comment type="subcellular location">
    <subcellularLocation>
        <location evidence="1 8">Nucleus</location>
    </subcellularLocation>
</comment>
<dbReference type="Proteomes" id="UP001586593">
    <property type="component" value="Unassembled WGS sequence"/>
</dbReference>
<evidence type="ECO:0000313" key="11">
    <source>
        <dbReference type="Proteomes" id="UP001586593"/>
    </source>
</evidence>
<dbReference type="Pfam" id="PF05669">
    <property type="entry name" value="Med31"/>
    <property type="match status" value="1"/>
</dbReference>
<evidence type="ECO:0000256" key="1">
    <source>
        <dbReference type="ARBA" id="ARBA00004123"/>
    </source>
</evidence>
<keyword evidence="11" id="KW-1185">Reference proteome</keyword>
<evidence type="ECO:0000256" key="9">
    <source>
        <dbReference type="SAM" id="MobiDB-lite"/>
    </source>
</evidence>
<keyword evidence="7 8" id="KW-0539">Nucleus</keyword>
<name>A0ABR3XKB5_9PEZI</name>
<proteinExistence type="inferred from homology"/>
<evidence type="ECO:0000256" key="3">
    <source>
        <dbReference type="ARBA" id="ARBA00019660"/>
    </source>
</evidence>
<accession>A0ABR3XKB5</accession>
<sequence>MMDPPSVNEDVSMASNSVREDVSMASPSEPPPLPSEDEPKYGGYTRFEMELEFVQSLGNPYYLNHLAAQKLLSNPAFVAYLDYLQYWSRPPYLKYLTYPGPTLKNLQLLQQERFRQDIISPDLVNALVQEGMKAAVEWHRDTLS</sequence>
<dbReference type="PANTHER" id="PTHR13186">
    <property type="entry name" value="MEDIATOR OF RNA POLYMERASE II TRANSCRIPTION SUBUNIT 31"/>
    <property type="match status" value="1"/>
</dbReference>
<evidence type="ECO:0000256" key="2">
    <source>
        <dbReference type="ARBA" id="ARBA00006378"/>
    </source>
</evidence>
<keyword evidence="4 8" id="KW-0805">Transcription regulation</keyword>
<organism evidence="10 11">
    <name type="scientific">Phialemonium thermophilum</name>
    <dbReference type="NCBI Taxonomy" id="223376"/>
    <lineage>
        <taxon>Eukaryota</taxon>
        <taxon>Fungi</taxon>
        <taxon>Dikarya</taxon>
        <taxon>Ascomycota</taxon>
        <taxon>Pezizomycotina</taxon>
        <taxon>Sordariomycetes</taxon>
        <taxon>Sordariomycetidae</taxon>
        <taxon>Cephalothecales</taxon>
        <taxon>Cephalothecaceae</taxon>
        <taxon>Phialemonium</taxon>
    </lineage>
</organism>
<evidence type="ECO:0000256" key="5">
    <source>
        <dbReference type="ARBA" id="ARBA00023159"/>
    </source>
</evidence>